<keyword evidence="3" id="KW-1185">Reference proteome</keyword>
<comment type="caution">
    <text evidence="2">The sequence shown here is derived from an EMBL/GenBank/DDBJ whole genome shotgun (WGS) entry which is preliminary data.</text>
</comment>
<feature type="signal peptide" evidence="1">
    <location>
        <begin position="1"/>
        <end position="22"/>
    </location>
</feature>
<dbReference type="Proteomes" id="UP000612456">
    <property type="component" value="Unassembled WGS sequence"/>
</dbReference>
<dbReference type="Pfam" id="PF09580">
    <property type="entry name" value="Spore_YhcN_YlaJ"/>
    <property type="match status" value="1"/>
</dbReference>
<proteinExistence type="predicted"/>
<name>A0A916Z3Q7_9BACL</name>
<evidence type="ECO:0000313" key="3">
    <source>
        <dbReference type="Proteomes" id="UP000612456"/>
    </source>
</evidence>
<dbReference type="RefSeq" id="WP_188993335.1">
    <property type="nucleotide sequence ID" value="NZ_BMHP01000002.1"/>
</dbReference>
<gene>
    <name evidence="2" type="ORF">GCM10010911_36790</name>
</gene>
<dbReference type="PROSITE" id="PS51257">
    <property type="entry name" value="PROKAR_LIPOPROTEIN"/>
    <property type="match status" value="1"/>
</dbReference>
<evidence type="ECO:0008006" key="4">
    <source>
        <dbReference type="Google" id="ProtNLM"/>
    </source>
</evidence>
<reference evidence="2" key="1">
    <citation type="journal article" date="2014" name="Int. J. Syst. Evol. Microbiol.">
        <title>Complete genome sequence of Corynebacterium casei LMG S-19264T (=DSM 44701T), isolated from a smear-ripened cheese.</title>
        <authorList>
            <consortium name="US DOE Joint Genome Institute (JGI-PGF)"/>
            <person name="Walter F."/>
            <person name="Albersmeier A."/>
            <person name="Kalinowski J."/>
            <person name="Ruckert C."/>
        </authorList>
    </citation>
    <scope>NUCLEOTIDE SEQUENCE</scope>
    <source>
        <strain evidence="2">CGMCC 1.15178</strain>
    </source>
</reference>
<organism evidence="2 3">
    <name type="scientific">Paenibacillus nasutitermitis</name>
    <dbReference type="NCBI Taxonomy" id="1652958"/>
    <lineage>
        <taxon>Bacteria</taxon>
        <taxon>Bacillati</taxon>
        <taxon>Bacillota</taxon>
        <taxon>Bacilli</taxon>
        <taxon>Bacillales</taxon>
        <taxon>Paenibacillaceae</taxon>
        <taxon>Paenibacillus</taxon>
    </lineage>
</organism>
<reference evidence="2" key="2">
    <citation type="submission" date="2020-09" db="EMBL/GenBank/DDBJ databases">
        <authorList>
            <person name="Sun Q."/>
            <person name="Zhou Y."/>
        </authorList>
    </citation>
    <scope>NUCLEOTIDE SEQUENCE</scope>
    <source>
        <strain evidence="2">CGMCC 1.15178</strain>
    </source>
</reference>
<dbReference type="EMBL" id="BMHP01000002">
    <property type="protein sequence ID" value="GGD75478.1"/>
    <property type="molecule type" value="Genomic_DNA"/>
</dbReference>
<accession>A0A916Z3Q7</accession>
<protein>
    <recommendedName>
        <fullName evidence="4">YhcN/YlaJ family sporulation lipoprotein</fullName>
    </recommendedName>
</protein>
<evidence type="ECO:0000256" key="1">
    <source>
        <dbReference type="SAM" id="SignalP"/>
    </source>
</evidence>
<evidence type="ECO:0000313" key="2">
    <source>
        <dbReference type="EMBL" id="GGD75478.1"/>
    </source>
</evidence>
<sequence>MYKFGAIVVLSVSLAVVSTGCATRTNNNTKANNYRAQSTDNRSLMNESRGHMNEMNRSINGNQHLMDGTNHSMNGTHSMNNSAPNSQSANLTASERIAKRVSAINGVDKATVILNNRDAVVGVDLKQGANKAAVEKNIMQAVKRIEPKYAVHITTDKKLHTRIRTLHSQMVPLDGHPIRNLSEDIGTLIRDLGNTITAPLR</sequence>
<dbReference type="InterPro" id="IPR019076">
    <property type="entry name" value="Spore_lipoprot_YhcN/YlaJ-like"/>
</dbReference>
<dbReference type="AlphaFoldDB" id="A0A916Z3Q7"/>
<keyword evidence="1" id="KW-0732">Signal</keyword>
<feature type="chain" id="PRO_5039644773" description="YhcN/YlaJ family sporulation lipoprotein" evidence="1">
    <location>
        <begin position="23"/>
        <end position="201"/>
    </location>
</feature>